<keyword evidence="1" id="KW-0812">Transmembrane</keyword>
<dbReference type="HOGENOM" id="CLU_064878_1_0_1"/>
<feature type="transmembrane region" description="Helical" evidence="1">
    <location>
        <begin position="149"/>
        <end position="168"/>
    </location>
</feature>
<organism evidence="2 3">
    <name type="scientific">Globisporangium ultimum (strain ATCC 200006 / CBS 805.95 / DAOM BR144)</name>
    <name type="common">Pythium ultimum</name>
    <dbReference type="NCBI Taxonomy" id="431595"/>
    <lineage>
        <taxon>Eukaryota</taxon>
        <taxon>Sar</taxon>
        <taxon>Stramenopiles</taxon>
        <taxon>Oomycota</taxon>
        <taxon>Peronosporomycetes</taxon>
        <taxon>Pythiales</taxon>
        <taxon>Pythiaceae</taxon>
        <taxon>Globisporangium</taxon>
    </lineage>
</organism>
<evidence type="ECO:0000313" key="3">
    <source>
        <dbReference type="Proteomes" id="UP000019132"/>
    </source>
</evidence>
<reference evidence="3" key="1">
    <citation type="journal article" date="2010" name="Genome Biol.">
        <title>Genome sequence of the necrotrophic plant pathogen Pythium ultimum reveals original pathogenicity mechanisms and effector repertoire.</title>
        <authorList>
            <person name="Levesque C.A."/>
            <person name="Brouwer H."/>
            <person name="Cano L."/>
            <person name="Hamilton J.P."/>
            <person name="Holt C."/>
            <person name="Huitema E."/>
            <person name="Raffaele S."/>
            <person name="Robideau G.P."/>
            <person name="Thines M."/>
            <person name="Win J."/>
            <person name="Zerillo M.M."/>
            <person name="Beakes G.W."/>
            <person name="Boore J.L."/>
            <person name="Busam D."/>
            <person name="Dumas B."/>
            <person name="Ferriera S."/>
            <person name="Fuerstenberg S.I."/>
            <person name="Gachon C.M."/>
            <person name="Gaulin E."/>
            <person name="Govers F."/>
            <person name="Grenville-Briggs L."/>
            <person name="Horner N."/>
            <person name="Hostetler J."/>
            <person name="Jiang R.H."/>
            <person name="Johnson J."/>
            <person name="Krajaejun T."/>
            <person name="Lin H."/>
            <person name="Meijer H.J."/>
            <person name="Moore B."/>
            <person name="Morris P."/>
            <person name="Phuntmart V."/>
            <person name="Puiu D."/>
            <person name="Shetty J."/>
            <person name="Stajich J.E."/>
            <person name="Tripathy S."/>
            <person name="Wawra S."/>
            <person name="van West P."/>
            <person name="Whitty B.R."/>
            <person name="Coutinho P.M."/>
            <person name="Henrissat B."/>
            <person name="Martin F."/>
            <person name="Thomas P.D."/>
            <person name="Tyler B.M."/>
            <person name="De Vries R.P."/>
            <person name="Kamoun S."/>
            <person name="Yandell M."/>
            <person name="Tisserat N."/>
            <person name="Buell C.R."/>
        </authorList>
    </citation>
    <scope>NUCLEOTIDE SEQUENCE</scope>
    <source>
        <strain evidence="3">DAOM:BR144</strain>
    </source>
</reference>
<feature type="transmembrane region" description="Helical" evidence="1">
    <location>
        <begin position="37"/>
        <end position="59"/>
    </location>
</feature>
<feature type="transmembrane region" description="Helical" evidence="1">
    <location>
        <begin position="180"/>
        <end position="199"/>
    </location>
</feature>
<keyword evidence="1" id="KW-1133">Transmembrane helix</keyword>
<dbReference type="EMBL" id="GL376562">
    <property type="status" value="NOT_ANNOTATED_CDS"/>
    <property type="molecule type" value="Genomic_DNA"/>
</dbReference>
<dbReference type="Proteomes" id="UP000019132">
    <property type="component" value="Unassembled WGS sequence"/>
</dbReference>
<protein>
    <submittedName>
        <fullName evidence="2">Uncharacterized protein</fullName>
    </submittedName>
</protein>
<dbReference type="STRING" id="431595.K3X295"/>
<keyword evidence="1" id="KW-0472">Membrane</keyword>
<dbReference type="InParanoid" id="K3X295"/>
<dbReference type="VEuPathDB" id="FungiDB:PYU1_G011319"/>
<feature type="transmembrane region" description="Helical" evidence="1">
    <location>
        <begin position="80"/>
        <end position="101"/>
    </location>
</feature>
<dbReference type="AlphaFoldDB" id="K3X295"/>
<evidence type="ECO:0000256" key="1">
    <source>
        <dbReference type="SAM" id="Phobius"/>
    </source>
</evidence>
<reference evidence="2" key="3">
    <citation type="submission" date="2015-02" db="UniProtKB">
        <authorList>
            <consortium name="EnsemblProtists"/>
        </authorList>
    </citation>
    <scope>IDENTIFICATION</scope>
    <source>
        <strain evidence="2">DAOM BR144</strain>
    </source>
</reference>
<keyword evidence="3" id="KW-1185">Reference proteome</keyword>
<evidence type="ECO:0000313" key="2">
    <source>
        <dbReference type="EnsemblProtists" id="PYU1_T011344"/>
    </source>
</evidence>
<reference evidence="3" key="2">
    <citation type="submission" date="2010-04" db="EMBL/GenBank/DDBJ databases">
        <authorList>
            <person name="Buell R."/>
            <person name="Hamilton J."/>
            <person name="Hostetler J."/>
        </authorList>
    </citation>
    <scope>NUCLEOTIDE SEQUENCE [LARGE SCALE GENOMIC DNA]</scope>
    <source>
        <strain evidence="3">DAOM:BR144</strain>
    </source>
</reference>
<name>K3X295_GLOUD</name>
<accession>K3X295</accession>
<dbReference type="EnsemblProtists" id="PYU1_T011344">
    <property type="protein sequence ID" value="PYU1_T011344"/>
    <property type="gene ID" value="PYU1_G011319"/>
</dbReference>
<sequence length="251" mass="28566">MSSNATVSSEDLLAAQKMAAEQLAAFMFYVQHKIETLWTVLLVTYLVLCGMCLALIIYLRRNRSGARRGDSSAARKIILPAFEPLLWILCCATGLCSIYFMTTITLREYPIQIPSVPSECFYAGRQAVLLLVIVFMLQKSVTLPALRRAVLITFGLSIYTIPVVYYMTRYNEISRTRFNFWLYSIVHALNIPIFMYVLIKPPARASKAALRQYCVFAIIQQVLEFSYNLAFYHTKVDLCFNIARTRSTGGD</sequence>
<dbReference type="eggNOG" id="KOG0192">
    <property type="taxonomic scope" value="Eukaryota"/>
</dbReference>
<proteinExistence type="predicted"/>